<dbReference type="InterPro" id="IPR052784">
    <property type="entry name" value="Perforin-1_pore-forming"/>
</dbReference>
<dbReference type="AlphaFoldDB" id="A0A4W4GI80"/>
<evidence type="ECO:0000313" key="3">
    <source>
        <dbReference type="Ensembl" id="ENSEEEP00000035984.2"/>
    </source>
</evidence>
<evidence type="ECO:0000256" key="1">
    <source>
        <dbReference type="SAM" id="SignalP"/>
    </source>
</evidence>
<feature type="chain" id="PRO_5044198280" description="C2 domain-containing protein" evidence="1">
    <location>
        <begin position="21"/>
        <end position="128"/>
    </location>
</feature>
<feature type="domain" description="C2" evidence="2">
    <location>
        <begin position="1"/>
        <end position="119"/>
    </location>
</feature>
<reference evidence="3" key="3">
    <citation type="submission" date="2020-05" db="EMBL/GenBank/DDBJ databases">
        <title>Electrophorus electricus (electric eel) genome, fEleEle1, primary haplotype.</title>
        <authorList>
            <person name="Myers G."/>
            <person name="Meyer A."/>
            <person name="Fedrigo O."/>
            <person name="Formenti G."/>
            <person name="Rhie A."/>
            <person name="Tracey A."/>
            <person name="Sims Y."/>
            <person name="Jarvis E.D."/>
        </authorList>
    </citation>
    <scope>NUCLEOTIDE SEQUENCE [LARGE SCALE GENOMIC DNA]</scope>
</reference>
<accession>A0A4W4GI80</accession>
<dbReference type="GO" id="GO:0051607">
    <property type="term" value="P:defense response to virus"/>
    <property type="evidence" value="ECO:0007669"/>
    <property type="project" value="TreeGrafter"/>
</dbReference>
<dbReference type="InterPro" id="IPR035892">
    <property type="entry name" value="C2_domain_sf"/>
</dbReference>
<dbReference type="Proteomes" id="UP000314983">
    <property type="component" value="Chromosome 5"/>
</dbReference>
<dbReference type="PROSITE" id="PS50004">
    <property type="entry name" value="C2"/>
    <property type="match status" value="1"/>
</dbReference>
<dbReference type="STRING" id="8005.ENSEEEP00000035984"/>
<dbReference type="GO" id="GO:0001771">
    <property type="term" value="P:immunological synapse formation"/>
    <property type="evidence" value="ECO:0007669"/>
    <property type="project" value="TreeGrafter"/>
</dbReference>
<reference evidence="3" key="5">
    <citation type="submission" date="2025-09" db="UniProtKB">
        <authorList>
            <consortium name="Ensembl"/>
        </authorList>
    </citation>
    <scope>IDENTIFICATION</scope>
</reference>
<reference evidence="4" key="2">
    <citation type="journal article" date="2017" name="Sci. Adv.">
        <title>A tail of two voltages: Proteomic comparison of the three electric organs of the electric eel.</title>
        <authorList>
            <person name="Traeger L.L."/>
            <person name="Sabat G."/>
            <person name="Barrett-Wilt G.A."/>
            <person name="Wells G.B."/>
            <person name="Sussman M.R."/>
        </authorList>
    </citation>
    <scope>NUCLEOTIDE SEQUENCE [LARGE SCALE GENOMIC DNA]</scope>
</reference>
<dbReference type="Ensembl" id="ENSEEET00000036406.2">
    <property type="protein sequence ID" value="ENSEEEP00000035984.2"/>
    <property type="gene ID" value="ENSEEEG00000017118.2"/>
</dbReference>
<dbReference type="CDD" id="cd00030">
    <property type="entry name" value="C2"/>
    <property type="match status" value="1"/>
</dbReference>
<evidence type="ECO:0000313" key="4">
    <source>
        <dbReference type="Proteomes" id="UP000314983"/>
    </source>
</evidence>
<dbReference type="SUPFAM" id="SSF49562">
    <property type="entry name" value="C2 domain (Calcium/lipid-binding domain, CaLB)"/>
    <property type="match status" value="1"/>
</dbReference>
<dbReference type="PANTHER" id="PTHR46096:SF1">
    <property type="entry name" value="PERFORIN 1.5"/>
    <property type="match status" value="1"/>
</dbReference>
<name>A0A4W4GI80_ELEEL</name>
<dbReference type="GO" id="GO:0001913">
    <property type="term" value="P:T cell mediated cytotoxicity"/>
    <property type="evidence" value="ECO:0007669"/>
    <property type="project" value="TreeGrafter"/>
</dbReference>
<reference evidence="3" key="4">
    <citation type="submission" date="2025-08" db="UniProtKB">
        <authorList>
            <consortium name="Ensembl"/>
        </authorList>
    </citation>
    <scope>IDENTIFICATION</scope>
</reference>
<evidence type="ECO:0000259" key="2">
    <source>
        <dbReference type="PROSITE" id="PS50004"/>
    </source>
</evidence>
<organism evidence="3 4">
    <name type="scientific">Electrophorus electricus</name>
    <name type="common">Electric eel</name>
    <name type="synonym">Gymnotus electricus</name>
    <dbReference type="NCBI Taxonomy" id="8005"/>
    <lineage>
        <taxon>Eukaryota</taxon>
        <taxon>Metazoa</taxon>
        <taxon>Chordata</taxon>
        <taxon>Craniata</taxon>
        <taxon>Vertebrata</taxon>
        <taxon>Euteleostomi</taxon>
        <taxon>Actinopterygii</taxon>
        <taxon>Neopterygii</taxon>
        <taxon>Teleostei</taxon>
        <taxon>Ostariophysi</taxon>
        <taxon>Gymnotiformes</taxon>
        <taxon>Gymnotoidei</taxon>
        <taxon>Gymnotidae</taxon>
        <taxon>Electrophorus</taxon>
    </lineage>
</organism>
<protein>
    <recommendedName>
        <fullName evidence="2">C2 domain-containing protein</fullName>
    </recommendedName>
</protein>
<dbReference type="GO" id="GO:0016020">
    <property type="term" value="C:membrane"/>
    <property type="evidence" value="ECO:0007669"/>
    <property type="project" value="TreeGrafter"/>
</dbReference>
<dbReference type="Pfam" id="PF00168">
    <property type="entry name" value="C2"/>
    <property type="match status" value="1"/>
</dbReference>
<dbReference type="SMART" id="SM00239">
    <property type="entry name" value="C2"/>
    <property type="match status" value="1"/>
</dbReference>
<proteinExistence type="predicted"/>
<keyword evidence="4" id="KW-1185">Reference proteome</keyword>
<feature type="signal peptide" evidence="1">
    <location>
        <begin position="1"/>
        <end position="20"/>
    </location>
</feature>
<reference evidence="4" key="1">
    <citation type="journal article" date="2014" name="Science">
        <title>Nonhuman genetics. Genomic basis for the convergent evolution of electric organs.</title>
        <authorList>
            <person name="Gallant J.R."/>
            <person name="Traeger L.L."/>
            <person name="Volkening J.D."/>
            <person name="Moffett H."/>
            <person name="Chen P.H."/>
            <person name="Novina C.D."/>
            <person name="Phillips G.N.Jr."/>
            <person name="Anand R."/>
            <person name="Wells G.B."/>
            <person name="Pinch M."/>
            <person name="Guth R."/>
            <person name="Unguez G.A."/>
            <person name="Albert J.S."/>
            <person name="Zakon H.H."/>
            <person name="Samanta M.P."/>
            <person name="Sussman M.R."/>
        </authorList>
    </citation>
    <scope>NUCLEOTIDE SEQUENCE [LARGE SCALE GENOMIC DNA]</scope>
</reference>
<keyword evidence="1" id="KW-0732">Signal</keyword>
<dbReference type="GeneTree" id="ENSGT00390000012710"/>
<dbReference type="Gene3D" id="2.60.40.150">
    <property type="entry name" value="C2 domain"/>
    <property type="match status" value="1"/>
</dbReference>
<dbReference type="OMA" id="QVNPWWE"/>
<sequence length="128" mass="13988">MHALLLCAVALALTLAPSDAAVRVFSLRANGLKGDPAGNPPDPFVKVWCGSSFGGMTEFHKDNSNPSWSASFYFRDCGANDHLTFEVWDKDLNFDDLLGTCVSSVQPGLHQNFACSLQYGTLFYSYEL</sequence>
<dbReference type="InterPro" id="IPR000008">
    <property type="entry name" value="C2_dom"/>
</dbReference>
<dbReference type="GO" id="GO:0022829">
    <property type="term" value="F:wide pore channel activity"/>
    <property type="evidence" value="ECO:0007669"/>
    <property type="project" value="TreeGrafter"/>
</dbReference>
<dbReference type="PANTHER" id="PTHR46096">
    <property type="entry name" value="PERFORIN-1"/>
    <property type="match status" value="1"/>
</dbReference>